<dbReference type="EMBL" id="LR798284">
    <property type="protein sequence ID" value="CAB5220440.1"/>
    <property type="molecule type" value="Genomic_DNA"/>
</dbReference>
<protein>
    <submittedName>
        <fullName evidence="1">Uncharacterized protein</fullName>
    </submittedName>
</protein>
<evidence type="ECO:0000313" key="1">
    <source>
        <dbReference type="EMBL" id="CAB5220440.1"/>
    </source>
</evidence>
<proteinExistence type="predicted"/>
<accession>A0A6J7WRK6</accession>
<gene>
    <name evidence="1" type="ORF">UFOVP236_57</name>
</gene>
<organism evidence="1">
    <name type="scientific">uncultured Caudovirales phage</name>
    <dbReference type="NCBI Taxonomy" id="2100421"/>
    <lineage>
        <taxon>Viruses</taxon>
        <taxon>Duplodnaviria</taxon>
        <taxon>Heunggongvirae</taxon>
        <taxon>Uroviricota</taxon>
        <taxon>Caudoviricetes</taxon>
        <taxon>Peduoviridae</taxon>
        <taxon>Maltschvirus</taxon>
        <taxon>Maltschvirus maltsch</taxon>
    </lineage>
</organism>
<reference evidence="1" key="1">
    <citation type="submission" date="2020-05" db="EMBL/GenBank/DDBJ databases">
        <authorList>
            <person name="Chiriac C."/>
            <person name="Salcher M."/>
            <person name="Ghai R."/>
            <person name="Kavagutti S V."/>
        </authorList>
    </citation>
    <scope>NUCLEOTIDE SEQUENCE</scope>
</reference>
<sequence length="64" mass="7620">MINASYHQFILDENKFLRNWVRELIQERDSLKEDLLDLRDDIDTFMHRPSRHVVAVQPANRAAA</sequence>
<name>A0A6J7WRK6_9CAUD</name>